<dbReference type="PROSITE" id="PS50943">
    <property type="entry name" value="HTH_CROC1"/>
    <property type="match status" value="1"/>
</dbReference>
<keyword evidence="1" id="KW-0238">DNA-binding</keyword>
<dbReference type="InterPro" id="IPR001387">
    <property type="entry name" value="Cro/C1-type_HTH"/>
</dbReference>
<dbReference type="GO" id="GO:0005829">
    <property type="term" value="C:cytosol"/>
    <property type="evidence" value="ECO:0007669"/>
    <property type="project" value="TreeGrafter"/>
</dbReference>
<dbReference type="AlphaFoldDB" id="A0A430UQT9"/>
<dbReference type="PANTHER" id="PTHR46797">
    <property type="entry name" value="HTH-TYPE TRANSCRIPTIONAL REGULATOR"/>
    <property type="match status" value="1"/>
</dbReference>
<dbReference type="Proteomes" id="UP000287155">
    <property type="component" value="Unassembled WGS sequence"/>
</dbReference>
<dbReference type="EMBL" id="PEMJ01000379">
    <property type="protein sequence ID" value="RTI10502.1"/>
    <property type="molecule type" value="Genomic_DNA"/>
</dbReference>
<dbReference type="InterPro" id="IPR050807">
    <property type="entry name" value="TransReg_Diox_bact_type"/>
</dbReference>
<dbReference type="CDD" id="cd00093">
    <property type="entry name" value="HTH_XRE"/>
    <property type="match status" value="1"/>
</dbReference>
<dbReference type="PANTHER" id="PTHR46797:SF1">
    <property type="entry name" value="METHYLPHOSPHONATE SYNTHASE"/>
    <property type="match status" value="1"/>
</dbReference>
<dbReference type="Gene3D" id="1.10.260.40">
    <property type="entry name" value="lambda repressor-like DNA-binding domains"/>
    <property type="match status" value="1"/>
</dbReference>
<name>A0A430UQT9_THESC</name>
<dbReference type="InterPro" id="IPR010982">
    <property type="entry name" value="Lambda_DNA-bd_dom_sf"/>
</dbReference>
<reference evidence="3 4" key="1">
    <citation type="journal article" date="2019" name="Extremophiles">
        <title>Biogeography of thermophiles and predominance of Thermus scotoductus in domestic water heaters.</title>
        <authorList>
            <person name="Wilpiszeski R.L."/>
            <person name="Zhang Z."/>
            <person name="House C.H."/>
        </authorList>
    </citation>
    <scope>NUCLEOTIDE SEQUENCE [LARGE SCALE GENOMIC DNA]</scope>
    <source>
        <strain evidence="3 4">14_S14</strain>
    </source>
</reference>
<dbReference type="GO" id="GO:0003677">
    <property type="term" value="F:DNA binding"/>
    <property type="evidence" value="ECO:0007669"/>
    <property type="project" value="UniProtKB-KW"/>
</dbReference>
<dbReference type="GO" id="GO:0003700">
    <property type="term" value="F:DNA-binding transcription factor activity"/>
    <property type="evidence" value="ECO:0007669"/>
    <property type="project" value="TreeGrafter"/>
</dbReference>
<organism evidence="3 4">
    <name type="scientific">Thermus scotoductus</name>
    <dbReference type="NCBI Taxonomy" id="37636"/>
    <lineage>
        <taxon>Bacteria</taxon>
        <taxon>Thermotogati</taxon>
        <taxon>Deinococcota</taxon>
        <taxon>Deinococci</taxon>
        <taxon>Thermales</taxon>
        <taxon>Thermaceae</taxon>
        <taxon>Thermus</taxon>
    </lineage>
</organism>
<feature type="domain" description="HTH cro/C1-type" evidence="2">
    <location>
        <begin position="5"/>
        <end position="59"/>
    </location>
</feature>
<dbReference type="RefSeq" id="WP_126205323.1">
    <property type="nucleotide sequence ID" value="NZ_PEMJ01000379.1"/>
</dbReference>
<protein>
    <submittedName>
        <fullName evidence="3">Transcriptional regulator</fullName>
    </submittedName>
</protein>
<dbReference type="Pfam" id="PF01381">
    <property type="entry name" value="HTH_3"/>
    <property type="match status" value="1"/>
</dbReference>
<gene>
    <name evidence="3" type="ORF">CSW27_14185</name>
</gene>
<proteinExistence type="predicted"/>
<comment type="caution">
    <text evidence="3">The sequence shown here is derived from an EMBL/GenBank/DDBJ whole genome shotgun (WGS) entry which is preliminary data.</text>
</comment>
<evidence type="ECO:0000313" key="3">
    <source>
        <dbReference type="EMBL" id="RTI10502.1"/>
    </source>
</evidence>
<sequence length="67" mass="7590">MRQLLRTLREERGLSQGALAKKIGVTQGYIHQLERGIRRPSIRVLLRLAQALDVPPETLLRAFKEGA</sequence>
<accession>A0A430UQT9</accession>
<evidence type="ECO:0000259" key="2">
    <source>
        <dbReference type="PROSITE" id="PS50943"/>
    </source>
</evidence>
<evidence type="ECO:0000256" key="1">
    <source>
        <dbReference type="ARBA" id="ARBA00023125"/>
    </source>
</evidence>
<dbReference type="SMART" id="SM00530">
    <property type="entry name" value="HTH_XRE"/>
    <property type="match status" value="1"/>
</dbReference>
<evidence type="ECO:0000313" key="4">
    <source>
        <dbReference type="Proteomes" id="UP000287155"/>
    </source>
</evidence>
<dbReference type="SUPFAM" id="SSF47413">
    <property type="entry name" value="lambda repressor-like DNA-binding domains"/>
    <property type="match status" value="1"/>
</dbReference>